<accession>A0ACA9Q2W2</accession>
<feature type="non-terminal residue" evidence="1">
    <location>
        <position position="83"/>
    </location>
</feature>
<dbReference type="EMBL" id="CAJVPW010034352">
    <property type="protein sequence ID" value="CAG8733315.1"/>
    <property type="molecule type" value="Genomic_DNA"/>
</dbReference>
<gene>
    <name evidence="1" type="ORF">SPELUC_LOCUS13266</name>
</gene>
<reference evidence="1" key="1">
    <citation type="submission" date="2021-06" db="EMBL/GenBank/DDBJ databases">
        <authorList>
            <person name="Kallberg Y."/>
            <person name="Tangrot J."/>
            <person name="Rosling A."/>
        </authorList>
    </citation>
    <scope>NUCLEOTIDE SEQUENCE</scope>
    <source>
        <strain evidence="1">28 12/20/2015</strain>
    </source>
</reference>
<evidence type="ECO:0000313" key="1">
    <source>
        <dbReference type="EMBL" id="CAG8733315.1"/>
    </source>
</evidence>
<organism evidence="1 2">
    <name type="scientific">Cetraspora pellucida</name>
    <dbReference type="NCBI Taxonomy" id="1433469"/>
    <lineage>
        <taxon>Eukaryota</taxon>
        <taxon>Fungi</taxon>
        <taxon>Fungi incertae sedis</taxon>
        <taxon>Mucoromycota</taxon>
        <taxon>Glomeromycotina</taxon>
        <taxon>Glomeromycetes</taxon>
        <taxon>Diversisporales</taxon>
        <taxon>Gigasporaceae</taxon>
        <taxon>Cetraspora</taxon>
    </lineage>
</organism>
<dbReference type="Proteomes" id="UP000789366">
    <property type="component" value="Unassembled WGS sequence"/>
</dbReference>
<name>A0ACA9Q2W2_9GLOM</name>
<comment type="caution">
    <text evidence="1">The sequence shown here is derived from an EMBL/GenBank/DDBJ whole genome shotgun (WGS) entry which is preliminary data.</text>
</comment>
<sequence>ETKVKPSLFLSWIFVVKSKLLLYIAVRGSNNNLNLGIKLLPLVITDSTAWLLLTKFRLYVSTLTSLDYKDSKLSFISVFGTVE</sequence>
<evidence type="ECO:0000313" key="2">
    <source>
        <dbReference type="Proteomes" id="UP000789366"/>
    </source>
</evidence>
<keyword evidence="2" id="KW-1185">Reference proteome</keyword>
<protein>
    <submittedName>
        <fullName evidence="1">4161_t:CDS:1</fullName>
    </submittedName>
</protein>
<feature type="non-terminal residue" evidence="1">
    <location>
        <position position="1"/>
    </location>
</feature>
<proteinExistence type="predicted"/>